<dbReference type="EMBL" id="AP024146">
    <property type="protein sequence ID" value="BCM87600.1"/>
    <property type="molecule type" value="Genomic_DNA"/>
</dbReference>
<dbReference type="AlphaFoldDB" id="A0A8H8X031"/>
<gene>
    <name evidence="3" type="ORF">mvi_60610</name>
</gene>
<feature type="region of interest" description="Disordered" evidence="1">
    <location>
        <begin position="364"/>
        <end position="388"/>
    </location>
</feature>
<feature type="domain" description="Calcineurin-like phosphoesterase" evidence="2">
    <location>
        <begin position="39"/>
        <end position="249"/>
    </location>
</feature>
<dbReference type="InterPro" id="IPR051918">
    <property type="entry name" value="STPP_CPPED1"/>
</dbReference>
<evidence type="ECO:0000259" key="2">
    <source>
        <dbReference type="Pfam" id="PF00149"/>
    </source>
</evidence>
<dbReference type="PANTHER" id="PTHR43143">
    <property type="entry name" value="METALLOPHOSPHOESTERASE, CALCINEURIN SUPERFAMILY"/>
    <property type="match status" value="1"/>
</dbReference>
<proteinExistence type="predicted"/>
<protein>
    <recommendedName>
        <fullName evidence="2">Calcineurin-like phosphoesterase domain-containing protein</fullName>
    </recommendedName>
</protein>
<name>A0A8H8X031_9HYPH</name>
<evidence type="ECO:0000256" key="1">
    <source>
        <dbReference type="SAM" id="MobiDB-lite"/>
    </source>
</evidence>
<dbReference type="InterPro" id="IPR029052">
    <property type="entry name" value="Metallo-depent_PP-like"/>
</dbReference>
<keyword evidence="3" id="KW-0614">Plasmid</keyword>
<sequence>MIREAGKIVFHAVGDTGASDVRIYREELRVADQMSTDCRTFKIDNKPSFFFHLGDVVYSFGESEHYYTQFYEPFRDYSAPIVAIPGNHDSFLRPGIDVAEAPLTVFARNFCATAPTITPEAGALHRTAATQPGVYFALDAPFVRIIALFSNALEDPGVVSSGGGRWPGVPDHQLSFLRAQLRKVKEEAYAGALLFATHHPPFSYEPPPGQANPPGHHGSSTAMLREIDDICREVGVYPHAWLSAHSHNYQRYTRTVAVGDAVYQVPFVVCGNGGHNVNPLLKDAHGDRVDGPESDIGVNHMDPSAGISRGLHFEKYDDQGYGYLRVAVDAEVLRIAYHQVGDRGLLQSRYDLVTVDLTSHRLAANSNASRAEGPPQRNAATAPSPPAG</sequence>
<dbReference type="SUPFAM" id="SSF56300">
    <property type="entry name" value="Metallo-dependent phosphatases"/>
    <property type="match status" value="1"/>
</dbReference>
<dbReference type="KEGG" id="mind:mvi_60610"/>
<evidence type="ECO:0000313" key="3">
    <source>
        <dbReference type="EMBL" id="BCM87600.1"/>
    </source>
</evidence>
<organism evidence="3 4">
    <name type="scientific">Methylobacterium indicum</name>
    <dbReference type="NCBI Taxonomy" id="1775910"/>
    <lineage>
        <taxon>Bacteria</taxon>
        <taxon>Pseudomonadati</taxon>
        <taxon>Pseudomonadota</taxon>
        <taxon>Alphaproteobacteria</taxon>
        <taxon>Hyphomicrobiales</taxon>
        <taxon>Methylobacteriaceae</taxon>
        <taxon>Methylobacterium</taxon>
    </lineage>
</organism>
<accession>A0A8H8X031</accession>
<dbReference type="Proteomes" id="UP000663508">
    <property type="component" value="Plasmid pVL1_1"/>
</dbReference>
<evidence type="ECO:0000313" key="4">
    <source>
        <dbReference type="Proteomes" id="UP000663508"/>
    </source>
</evidence>
<dbReference type="InterPro" id="IPR004843">
    <property type="entry name" value="Calcineurin-like_PHP"/>
</dbReference>
<reference evidence="3" key="1">
    <citation type="submission" date="2020-11" db="EMBL/GenBank/DDBJ databases">
        <title>Complete genome sequence of a novel pathogenic Methylobacterium strain isolated from rice in Vietnam.</title>
        <authorList>
            <person name="Lai K."/>
            <person name="Okazaki S."/>
            <person name="Higashi K."/>
            <person name="Mori H."/>
            <person name="Toyoda A."/>
            <person name="Kurokawa K."/>
        </authorList>
    </citation>
    <scope>NUCLEOTIDE SEQUENCE</scope>
    <source>
        <strain evidence="3">VL1</strain>
        <plasmid evidence="3">pVL1_1</plasmid>
    </source>
</reference>
<dbReference type="GO" id="GO:0016787">
    <property type="term" value="F:hydrolase activity"/>
    <property type="evidence" value="ECO:0007669"/>
    <property type="project" value="InterPro"/>
</dbReference>
<geneLocation type="plasmid" evidence="3 4">
    <name>pVL1_1</name>
</geneLocation>
<dbReference type="Gene3D" id="3.60.21.10">
    <property type="match status" value="1"/>
</dbReference>
<dbReference type="Pfam" id="PF00149">
    <property type="entry name" value="Metallophos"/>
    <property type="match status" value="1"/>
</dbReference>
<dbReference type="PANTHER" id="PTHR43143:SF1">
    <property type="entry name" value="SERINE_THREONINE-PROTEIN PHOSPHATASE CPPED1"/>
    <property type="match status" value="1"/>
</dbReference>